<dbReference type="EMBL" id="JAJSOF020000037">
    <property type="protein sequence ID" value="KAJ4428066.1"/>
    <property type="molecule type" value="Genomic_DNA"/>
</dbReference>
<keyword evidence="3" id="KW-1185">Reference proteome</keyword>
<organism evidence="2 3">
    <name type="scientific">Periplaneta americana</name>
    <name type="common">American cockroach</name>
    <name type="synonym">Blatta americana</name>
    <dbReference type="NCBI Taxonomy" id="6978"/>
    <lineage>
        <taxon>Eukaryota</taxon>
        <taxon>Metazoa</taxon>
        <taxon>Ecdysozoa</taxon>
        <taxon>Arthropoda</taxon>
        <taxon>Hexapoda</taxon>
        <taxon>Insecta</taxon>
        <taxon>Pterygota</taxon>
        <taxon>Neoptera</taxon>
        <taxon>Polyneoptera</taxon>
        <taxon>Dictyoptera</taxon>
        <taxon>Blattodea</taxon>
        <taxon>Blattoidea</taxon>
        <taxon>Blattidae</taxon>
        <taxon>Blattinae</taxon>
        <taxon>Periplaneta</taxon>
    </lineage>
</organism>
<evidence type="ECO:0000256" key="1">
    <source>
        <dbReference type="SAM" id="MobiDB-lite"/>
    </source>
</evidence>
<evidence type="ECO:0000313" key="3">
    <source>
        <dbReference type="Proteomes" id="UP001148838"/>
    </source>
</evidence>
<protein>
    <submittedName>
        <fullName evidence="2">Uncharacterized protein</fullName>
    </submittedName>
</protein>
<evidence type="ECO:0000313" key="2">
    <source>
        <dbReference type="EMBL" id="KAJ4428066.1"/>
    </source>
</evidence>
<proteinExistence type="predicted"/>
<name>A0ABQ8S232_PERAM</name>
<sequence length="96" mass="10860">MADLCEGGNEPPGSLKASNRTSHGNEVDLGGHVARLHQAKWTHAVTIWDPYVGKRGQGRPRLRWSDMCTKEEGKQWSRTAKNRVLWKELGKLIVNR</sequence>
<accession>A0ABQ8S232</accession>
<feature type="region of interest" description="Disordered" evidence="1">
    <location>
        <begin position="1"/>
        <end position="27"/>
    </location>
</feature>
<comment type="caution">
    <text evidence="2">The sequence shown here is derived from an EMBL/GenBank/DDBJ whole genome shotgun (WGS) entry which is preliminary data.</text>
</comment>
<reference evidence="2 3" key="1">
    <citation type="journal article" date="2022" name="Allergy">
        <title>Genome assembly and annotation of Periplaneta americana reveal a comprehensive cockroach allergen profile.</title>
        <authorList>
            <person name="Wang L."/>
            <person name="Xiong Q."/>
            <person name="Saelim N."/>
            <person name="Wang L."/>
            <person name="Nong W."/>
            <person name="Wan A.T."/>
            <person name="Shi M."/>
            <person name="Liu X."/>
            <person name="Cao Q."/>
            <person name="Hui J.H.L."/>
            <person name="Sookrung N."/>
            <person name="Leung T.F."/>
            <person name="Tungtrongchitr A."/>
            <person name="Tsui S.K.W."/>
        </authorList>
    </citation>
    <scope>NUCLEOTIDE SEQUENCE [LARGE SCALE GENOMIC DNA]</scope>
    <source>
        <strain evidence="2">PWHHKU_190912</strain>
    </source>
</reference>
<dbReference type="Proteomes" id="UP001148838">
    <property type="component" value="Unassembled WGS sequence"/>
</dbReference>
<gene>
    <name evidence="2" type="ORF">ANN_24080</name>
</gene>